<organism evidence="7 8">
    <name type="scientific">Allorhizobium borbori</name>
    <dbReference type="NCBI Taxonomy" id="485907"/>
    <lineage>
        <taxon>Bacteria</taxon>
        <taxon>Pseudomonadati</taxon>
        <taxon>Pseudomonadota</taxon>
        <taxon>Alphaproteobacteria</taxon>
        <taxon>Hyphomicrobiales</taxon>
        <taxon>Rhizobiaceae</taxon>
        <taxon>Rhizobium/Agrobacterium group</taxon>
        <taxon>Allorhizobium</taxon>
    </lineage>
</organism>
<dbReference type="GO" id="GO:0008483">
    <property type="term" value="F:transaminase activity"/>
    <property type="evidence" value="ECO:0007669"/>
    <property type="project" value="UniProtKB-KW"/>
</dbReference>
<dbReference type="Gene3D" id="3.40.640.10">
    <property type="entry name" value="Type I PLP-dependent aspartate aminotransferase-like (Major domain)"/>
    <property type="match status" value="1"/>
</dbReference>
<dbReference type="Gene3D" id="1.10.10.10">
    <property type="entry name" value="Winged helix-like DNA-binding domain superfamily/Winged helix DNA-binding domain"/>
    <property type="match status" value="1"/>
</dbReference>
<dbReference type="EMBL" id="JACIDU010000001">
    <property type="protein sequence ID" value="MBB4101878.1"/>
    <property type="molecule type" value="Genomic_DNA"/>
</dbReference>
<keyword evidence="4" id="KW-0238">DNA-binding</keyword>
<evidence type="ECO:0000256" key="3">
    <source>
        <dbReference type="ARBA" id="ARBA00023015"/>
    </source>
</evidence>
<dbReference type="GO" id="GO:0003677">
    <property type="term" value="F:DNA binding"/>
    <property type="evidence" value="ECO:0007669"/>
    <property type="project" value="UniProtKB-KW"/>
</dbReference>
<dbReference type="GO" id="GO:0030170">
    <property type="term" value="F:pyridoxal phosphate binding"/>
    <property type="evidence" value="ECO:0007669"/>
    <property type="project" value="InterPro"/>
</dbReference>
<dbReference type="PANTHER" id="PTHR46577:SF1">
    <property type="entry name" value="HTH-TYPE TRANSCRIPTIONAL REGULATORY PROTEIN GABR"/>
    <property type="match status" value="1"/>
</dbReference>
<evidence type="ECO:0000313" key="7">
    <source>
        <dbReference type="EMBL" id="MBB4101878.1"/>
    </source>
</evidence>
<dbReference type="SUPFAM" id="SSF46785">
    <property type="entry name" value="Winged helix' DNA-binding domain"/>
    <property type="match status" value="1"/>
</dbReference>
<keyword evidence="7" id="KW-0032">Aminotransferase</keyword>
<evidence type="ECO:0000256" key="5">
    <source>
        <dbReference type="ARBA" id="ARBA00023163"/>
    </source>
</evidence>
<dbReference type="InterPro" id="IPR051446">
    <property type="entry name" value="HTH_trans_reg/aminotransferase"/>
</dbReference>
<gene>
    <name evidence="7" type="ORF">GGQ66_000394</name>
</gene>
<dbReference type="CDD" id="cd07377">
    <property type="entry name" value="WHTH_GntR"/>
    <property type="match status" value="1"/>
</dbReference>
<evidence type="ECO:0000256" key="2">
    <source>
        <dbReference type="ARBA" id="ARBA00022898"/>
    </source>
</evidence>
<keyword evidence="5" id="KW-0804">Transcription</keyword>
<evidence type="ECO:0000259" key="6">
    <source>
        <dbReference type="PROSITE" id="PS50949"/>
    </source>
</evidence>
<sequence>MLEHFFSAPLDPGRKLQQQIQERIIEAILAGSLPSHEPLPATRILARDLGVARNTISLVYERLAEDGYLKPVRRRGYFIDERYVREQLNLKPDGGGKGLFPVTGKPVDYAARIPVSYRNQRLMHKPADWRRYSYPFIYGQLIPDRTSVSRWRDCIRQAGTAEHVSSWAVDLIDADDPMLIDQIIRRVLPKRGFRAEPAEVMITVGAQHALFLAATLLMQAGTVVGFEEPGYPDARNIFLSRGASIKPQMLDGNGMRVTEDLAGCEVVCVTPGHQSPTNVTMTLERRLQLLAAAETHDFLIIEDDYEHELNYVGKQRPALKSLDTSGRVIHIGSLSKPLFPGLRLGFVVAPKPLMEELRALRRLMCRHPSALDQRAMAIFFADGHFEAHIRRQRSDLAQRWKTILKEIDKSLPDCDVTMTTGGSGLWLTLPKGTDARRLAAVAAEKGVLVEPGDACYLRDTPPLNRIRMGFAAIPRERIAAGITLLAEALKEVRPPAS</sequence>
<dbReference type="Pfam" id="PF00155">
    <property type="entry name" value="Aminotran_1_2"/>
    <property type="match status" value="1"/>
</dbReference>
<dbReference type="SMART" id="SM00345">
    <property type="entry name" value="HTH_GNTR"/>
    <property type="match status" value="1"/>
</dbReference>
<name>A0A7W6JYJ7_9HYPH</name>
<keyword evidence="8" id="KW-1185">Reference proteome</keyword>
<dbReference type="CDD" id="cd00609">
    <property type="entry name" value="AAT_like"/>
    <property type="match status" value="1"/>
</dbReference>
<dbReference type="Proteomes" id="UP000584824">
    <property type="component" value="Unassembled WGS sequence"/>
</dbReference>
<dbReference type="InterPro" id="IPR015421">
    <property type="entry name" value="PyrdxlP-dep_Trfase_major"/>
</dbReference>
<evidence type="ECO:0000256" key="1">
    <source>
        <dbReference type="ARBA" id="ARBA00005384"/>
    </source>
</evidence>
<evidence type="ECO:0000313" key="8">
    <source>
        <dbReference type="Proteomes" id="UP000584824"/>
    </source>
</evidence>
<proteinExistence type="inferred from homology"/>
<comment type="similarity">
    <text evidence="1">In the C-terminal section; belongs to the class-I pyridoxal-phosphate-dependent aminotransferase family.</text>
</comment>
<dbReference type="SUPFAM" id="SSF53383">
    <property type="entry name" value="PLP-dependent transferases"/>
    <property type="match status" value="1"/>
</dbReference>
<comment type="caution">
    <text evidence="7">The sequence shown here is derived from an EMBL/GenBank/DDBJ whole genome shotgun (WGS) entry which is preliminary data.</text>
</comment>
<dbReference type="AlphaFoldDB" id="A0A7W6JYJ7"/>
<keyword evidence="2" id="KW-0663">Pyridoxal phosphate</keyword>
<feature type="domain" description="HTH gntR-type" evidence="6">
    <location>
        <begin position="14"/>
        <end position="82"/>
    </location>
</feature>
<dbReference type="PANTHER" id="PTHR46577">
    <property type="entry name" value="HTH-TYPE TRANSCRIPTIONAL REGULATORY PROTEIN GABR"/>
    <property type="match status" value="1"/>
</dbReference>
<dbReference type="RefSeq" id="WP_183788849.1">
    <property type="nucleotide sequence ID" value="NZ_JACIDU010000001.1"/>
</dbReference>
<dbReference type="GO" id="GO:0003700">
    <property type="term" value="F:DNA-binding transcription factor activity"/>
    <property type="evidence" value="ECO:0007669"/>
    <property type="project" value="InterPro"/>
</dbReference>
<protein>
    <submittedName>
        <fullName evidence="7">GntR family transcriptional regulator/MocR family aminotransferase</fullName>
    </submittedName>
</protein>
<dbReference type="PROSITE" id="PS50949">
    <property type="entry name" value="HTH_GNTR"/>
    <property type="match status" value="1"/>
</dbReference>
<dbReference type="Pfam" id="PF00392">
    <property type="entry name" value="GntR"/>
    <property type="match status" value="1"/>
</dbReference>
<dbReference type="InterPro" id="IPR000524">
    <property type="entry name" value="Tscrpt_reg_HTH_GntR"/>
</dbReference>
<dbReference type="InterPro" id="IPR004839">
    <property type="entry name" value="Aminotransferase_I/II_large"/>
</dbReference>
<dbReference type="InterPro" id="IPR036388">
    <property type="entry name" value="WH-like_DNA-bd_sf"/>
</dbReference>
<accession>A0A7W6JYJ7</accession>
<keyword evidence="3" id="KW-0805">Transcription regulation</keyword>
<keyword evidence="7" id="KW-0808">Transferase</keyword>
<dbReference type="InterPro" id="IPR015424">
    <property type="entry name" value="PyrdxlP-dep_Trfase"/>
</dbReference>
<reference evidence="7 8" key="1">
    <citation type="submission" date="2020-08" db="EMBL/GenBank/DDBJ databases">
        <title>Genomic Encyclopedia of Type Strains, Phase IV (KMG-IV): sequencing the most valuable type-strain genomes for metagenomic binning, comparative biology and taxonomic classification.</title>
        <authorList>
            <person name="Goeker M."/>
        </authorList>
    </citation>
    <scope>NUCLEOTIDE SEQUENCE [LARGE SCALE GENOMIC DNA]</scope>
    <source>
        <strain evidence="7 8">DSM 26385</strain>
    </source>
</reference>
<dbReference type="InterPro" id="IPR036390">
    <property type="entry name" value="WH_DNA-bd_sf"/>
</dbReference>
<evidence type="ECO:0000256" key="4">
    <source>
        <dbReference type="ARBA" id="ARBA00023125"/>
    </source>
</evidence>